<keyword evidence="2" id="KW-0936">Ethylene signaling pathway</keyword>
<gene>
    <name evidence="10" type="primary">LOC110782618</name>
</gene>
<dbReference type="PANTHER" id="PTHR31677:SF231">
    <property type="entry name" value="ETHYLENE-RESPONSIVE TRANSCRIPTION FACTOR 4"/>
    <property type="match status" value="1"/>
</dbReference>
<keyword evidence="5" id="KW-0804">Transcription</keyword>
<evidence type="ECO:0000256" key="5">
    <source>
        <dbReference type="ARBA" id="ARBA00023163"/>
    </source>
</evidence>
<dbReference type="Pfam" id="PF00847">
    <property type="entry name" value="AP2"/>
    <property type="match status" value="1"/>
</dbReference>
<organism evidence="9 10">
    <name type="scientific">Spinacia oleracea</name>
    <name type="common">Spinach</name>
    <dbReference type="NCBI Taxonomy" id="3562"/>
    <lineage>
        <taxon>Eukaryota</taxon>
        <taxon>Viridiplantae</taxon>
        <taxon>Streptophyta</taxon>
        <taxon>Embryophyta</taxon>
        <taxon>Tracheophyta</taxon>
        <taxon>Spermatophyta</taxon>
        <taxon>Magnoliopsida</taxon>
        <taxon>eudicotyledons</taxon>
        <taxon>Gunneridae</taxon>
        <taxon>Pentapetalae</taxon>
        <taxon>Caryophyllales</taxon>
        <taxon>Chenopodiaceae</taxon>
        <taxon>Chenopodioideae</taxon>
        <taxon>Anserineae</taxon>
        <taxon>Spinacia</taxon>
    </lineage>
</organism>
<evidence type="ECO:0000256" key="1">
    <source>
        <dbReference type="ARBA" id="ARBA00004123"/>
    </source>
</evidence>
<dbReference type="AlphaFoldDB" id="A0A9R0I4S0"/>
<reference evidence="9" key="1">
    <citation type="journal article" date="2021" name="Nat. Commun.">
        <title>Genomic analyses provide insights into spinach domestication and the genetic basis of agronomic traits.</title>
        <authorList>
            <person name="Cai X."/>
            <person name="Sun X."/>
            <person name="Xu C."/>
            <person name="Sun H."/>
            <person name="Wang X."/>
            <person name="Ge C."/>
            <person name="Zhang Z."/>
            <person name="Wang Q."/>
            <person name="Fei Z."/>
            <person name="Jiao C."/>
            <person name="Wang Q."/>
        </authorList>
    </citation>
    <scope>NUCLEOTIDE SEQUENCE [LARGE SCALE GENOMIC DNA]</scope>
    <source>
        <strain evidence="9">cv. Varoflay</strain>
    </source>
</reference>
<dbReference type="PANTHER" id="PTHR31677">
    <property type="entry name" value="AP2 DOMAIN CLASS TRANSCRIPTION FACTOR"/>
    <property type="match status" value="1"/>
</dbReference>
<dbReference type="GO" id="GO:0003677">
    <property type="term" value="F:DNA binding"/>
    <property type="evidence" value="ECO:0007669"/>
    <property type="project" value="UniProtKB-KW"/>
</dbReference>
<dbReference type="FunFam" id="3.30.730.10:FF:000001">
    <property type="entry name" value="Ethylene-responsive transcription factor 2"/>
    <property type="match status" value="1"/>
</dbReference>
<keyword evidence="4" id="KW-0238">DNA-binding</keyword>
<name>A0A9R0I4S0_SPIOL</name>
<dbReference type="OrthoDB" id="1931494at2759"/>
<feature type="compositionally biased region" description="Low complexity" evidence="7">
    <location>
        <begin position="88"/>
        <end position="104"/>
    </location>
</feature>
<keyword evidence="9" id="KW-1185">Reference proteome</keyword>
<dbReference type="SUPFAM" id="SSF54171">
    <property type="entry name" value="DNA-binding domain"/>
    <property type="match status" value="1"/>
</dbReference>
<dbReference type="GO" id="GO:0003700">
    <property type="term" value="F:DNA-binding transcription factor activity"/>
    <property type="evidence" value="ECO:0007669"/>
    <property type="project" value="InterPro"/>
</dbReference>
<dbReference type="CDD" id="cd00018">
    <property type="entry name" value="AP2"/>
    <property type="match status" value="1"/>
</dbReference>
<evidence type="ECO:0000256" key="3">
    <source>
        <dbReference type="ARBA" id="ARBA00023015"/>
    </source>
</evidence>
<dbReference type="RefSeq" id="XP_021842477.1">
    <property type="nucleotide sequence ID" value="XM_021986785.2"/>
</dbReference>
<evidence type="ECO:0000259" key="8">
    <source>
        <dbReference type="PROSITE" id="PS51032"/>
    </source>
</evidence>
<sequence>MVIKENPNSNSNENNNSNLEIRYRGVRKRPWGRYAAEIRDPGKKTRVWLGTFDTAVEAAQAYDTAARQFRGSKAKTNFPFTITPTAKSNSSSNGSDSATNTTSTIESLSHAPSVHLNTTRHHVTIDCGFGVYPFFVQQPQVVGFVPHAFPVFYQHDLSMMQGAFEYSVAGGAQSDSDSSSVVEDCQPRTELKLDLNLAPPMEL</sequence>
<evidence type="ECO:0000313" key="10">
    <source>
        <dbReference type="RefSeq" id="XP_021842477.1"/>
    </source>
</evidence>
<dbReference type="SMR" id="A0A9R0I4S0"/>
<dbReference type="PROSITE" id="PS51032">
    <property type="entry name" value="AP2_ERF"/>
    <property type="match status" value="1"/>
</dbReference>
<dbReference type="PRINTS" id="PR00367">
    <property type="entry name" value="ETHRSPELEMNT"/>
</dbReference>
<dbReference type="SMART" id="SM00380">
    <property type="entry name" value="AP2"/>
    <property type="match status" value="1"/>
</dbReference>
<evidence type="ECO:0000256" key="2">
    <source>
        <dbReference type="ARBA" id="ARBA00022745"/>
    </source>
</evidence>
<dbReference type="InterPro" id="IPR016177">
    <property type="entry name" value="DNA-bd_dom_sf"/>
</dbReference>
<protein>
    <submittedName>
        <fullName evidence="10">Ethylene-responsive transcription factor 4-like</fullName>
    </submittedName>
</protein>
<dbReference type="Proteomes" id="UP000813463">
    <property type="component" value="Chromosome 4"/>
</dbReference>
<evidence type="ECO:0000313" key="9">
    <source>
        <dbReference type="Proteomes" id="UP000813463"/>
    </source>
</evidence>
<accession>A0A9R0I4S0</accession>
<proteinExistence type="predicted"/>
<feature type="domain" description="AP2/ERF" evidence="8">
    <location>
        <begin position="22"/>
        <end position="79"/>
    </location>
</feature>
<evidence type="ECO:0000256" key="4">
    <source>
        <dbReference type="ARBA" id="ARBA00023125"/>
    </source>
</evidence>
<evidence type="ECO:0000256" key="6">
    <source>
        <dbReference type="ARBA" id="ARBA00023242"/>
    </source>
</evidence>
<feature type="region of interest" description="Disordered" evidence="7">
    <location>
        <begin position="83"/>
        <end position="106"/>
    </location>
</feature>
<keyword evidence="3" id="KW-0805">Transcription regulation</keyword>
<dbReference type="Gene3D" id="3.30.730.10">
    <property type="entry name" value="AP2/ERF domain"/>
    <property type="match status" value="1"/>
</dbReference>
<reference evidence="10" key="2">
    <citation type="submission" date="2025-08" db="UniProtKB">
        <authorList>
            <consortium name="RefSeq"/>
        </authorList>
    </citation>
    <scope>IDENTIFICATION</scope>
    <source>
        <tissue evidence="10">Leaf</tissue>
    </source>
</reference>
<dbReference type="KEGG" id="soe:110782618"/>
<dbReference type="InterPro" id="IPR001471">
    <property type="entry name" value="AP2/ERF_dom"/>
</dbReference>
<dbReference type="GO" id="GO:0005634">
    <property type="term" value="C:nucleus"/>
    <property type="evidence" value="ECO:0007669"/>
    <property type="project" value="UniProtKB-SubCell"/>
</dbReference>
<dbReference type="InterPro" id="IPR036955">
    <property type="entry name" value="AP2/ERF_dom_sf"/>
</dbReference>
<evidence type="ECO:0000256" key="7">
    <source>
        <dbReference type="SAM" id="MobiDB-lite"/>
    </source>
</evidence>
<dbReference type="GeneID" id="110782618"/>
<keyword evidence="6" id="KW-0539">Nucleus</keyword>
<comment type="subcellular location">
    <subcellularLocation>
        <location evidence="1">Nucleus</location>
    </subcellularLocation>
</comment>
<dbReference type="GO" id="GO:0009873">
    <property type="term" value="P:ethylene-activated signaling pathway"/>
    <property type="evidence" value="ECO:0007669"/>
    <property type="project" value="UniProtKB-KW"/>
</dbReference>